<evidence type="ECO:0000256" key="2">
    <source>
        <dbReference type="ARBA" id="ARBA00015953"/>
    </source>
</evidence>
<dbReference type="Gene3D" id="1.10.10.2770">
    <property type="match status" value="1"/>
</dbReference>
<keyword evidence="6" id="KW-0342">GTP-binding</keyword>
<comment type="caution">
    <text evidence="10">The sequence shown here is derived from an EMBL/GenBank/DDBJ whole genome shotgun (WGS) entry which is preliminary data.</text>
</comment>
<dbReference type="CDD" id="cd04171">
    <property type="entry name" value="SelB"/>
    <property type="match status" value="1"/>
</dbReference>
<evidence type="ECO:0000313" key="11">
    <source>
        <dbReference type="Proteomes" id="UP000807825"/>
    </source>
</evidence>
<dbReference type="GO" id="GO:0001514">
    <property type="term" value="P:selenocysteine incorporation"/>
    <property type="evidence" value="ECO:0007669"/>
    <property type="project" value="InterPro"/>
</dbReference>
<dbReference type="GO" id="GO:0005829">
    <property type="term" value="C:cytosol"/>
    <property type="evidence" value="ECO:0007669"/>
    <property type="project" value="TreeGrafter"/>
</dbReference>
<evidence type="ECO:0000313" key="10">
    <source>
        <dbReference type="EMBL" id="MBI5249245.1"/>
    </source>
</evidence>
<dbReference type="InterPro" id="IPR004161">
    <property type="entry name" value="EFTu-like_2"/>
</dbReference>
<organism evidence="10 11">
    <name type="scientific">Desulfomonile tiedjei</name>
    <dbReference type="NCBI Taxonomy" id="2358"/>
    <lineage>
        <taxon>Bacteria</taxon>
        <taxon>Pseudomonadati</taxon>
        <taxon>Thermodesulfobacteriota</taxon>
        <taxon>Desulfomonilia</taxon>
        <taxon>Desulfomonilales</taxon>
        <taxon>Desulfomonilaceae</taxon>
        <taxon>Desulfomonile</taxon>
    </lineage>
</organism>
<dbReference type="InterPro" id="IPR015190">
    <property type="entry name" value="Elong_fac_SelB-wing-hlx_typ-2"/>
</dbReference>
<evidence type="ECO:0000256" key="3">
    <source>
        <dbReference type="ARBA" id="ARBA00022490"/>
    </source>
</evidence>
<dbReference type="InterPro" id="IPR009001">
    <property type="entry name" value="Transl_elong_EF1A/Init_IF2_C"/>
</dbReference>
<dbReference type="InterPro" id="IPR027417">
    <property type="entry name" value="P-loop_NTPase"/>
</dbReference>
<dbReference type="Proteomes" id="UP000807825">
    <property type="component" value="Unassembled WGS sequence"/>
</dbReference>
<sequence>MKRVILGTAGHIDHGKTELVRALTGIDTDRLKEEKQRGISIELGFAFLDLGDDIRMGIVDVPGHEKFVRHMVAGSGGIDIAALVIALDEGVMPQTVEHLDILSLLSVRMGLVVLTKSDLVDEELAMLAEEDAKDAVKGTFLEEAPFIRVSSKTGDGIDQLRTTLKGLALLVTERPVHGLLRLPVDRVFTIKGHGTVVTGTLISGTLSTGDEVEILPSGMKTTVRSLESHNRSEEKAFPGERVAVNLRGLEQGDIQRGEVLTHPGQFKPSYIVDVKLRALDRSPIPLNNRRKVRLHHYTSDVEARVILPDMDVLEPGKDVIAQLRAAAPIVPATGDRFVIRALSPSITLGGGVVMNPRAVKLRARSAKFFMELDRSDDAAILESLVRSSGMAGIGKNELLGLSGFSAKRLEKVLETIKNSRLVIRFDAAEHRMVHSDFFEIVRNKLLEKLKTFHAEQPLKEGISKQELRSAVPGTDKLVRSVMESLAAKGEISDQGNLVRLASHKVKLKDEEKDIKNKLSKMIVQGGNAPPVFKEIVAAGGVDSKQTRNLLGILERERIIVRISEELYFSNDFIEDVKGKLVEFIKREGGLTPSQFHEITRSSRKYNIPLLEYFDRQRFTMRIGDQRVLRGSGSSGEGGKVE</sequence>
<dbReference type="InterPro" id="IPR050055">
    <property type="entry name" value="EF-Tu_GTPase"/>
</dbReference>
<dbReference type="Gene3D" id="3.40.50.300">
    <property type="entry name" value="P-loop containing nucleotide triphosphate hydrolases"/>
    <property type="match status" value="1"/>
</dbReference>
<evidence type="ECO:0000256" key="1">
    <source>
        <dbReference type="ARBA" id="ARBA00004496"/>
    </source>
</evidence>
<name>A0A9D6UZF1_9BACT</name>
<evidence type="ECO:0000256" key="6">
    <source>
        <dbReference type="ARBA" id="ARBA00023134"/>
    </source>
</evidence>
<dbReference type="GO" id="GO:0003746">
    <property type="term" value="F:translation elongation factor activity"/>
    <property type="evidence" value="ECO:0007669"/>
    <property type="project" value="UniProtKB-KW"/>
</dbReference>
<dbReference type="InterPro" id="IPR036390">
    <property type="entry name" value="WH_DNA-bd_sf"/>
</dbReference>
<proteinExistence type="predicted"/>
<dbReference type="GO" id="GO:0003924">
    <property type="term" value="F:GTPase activity"/>
    <property type="evidence" value="ECO:0007669"/>
    <property type="project" value="InterPro"/>
</dbReference>
<dbReference type="NCBIfam" id="TIGR00475">
    <property type="entry name" value="selB"/>
    <property type="match status" value="1"/>
</dbReference>
<evidence type="ECO:0000256" key="5">
    <source>
        <dbReference type="ARBA" id="ARBA00022917"/>
    </source>
</evidence>
<comment type="subcellular location">
    <subcellularLocation>
        <location evidence="1">Cytoplasm</location>
    </subcellularLocation>
</comment>
<keyword evidence="10" id="KW-0251">Elongation factor</keyword>
<dbReference type="SUPFAM" id="SSF46785">
    <property type="entry name" value="Winged helix' DNA-binding domain"/>
    <property type="match status" value="3"/>
</dbReference>
<dbReference type="InterPro" id="IPR005225">
    <property type="entry name" value="Small_GTP-bd"/>
</dbReference>
<dbReference type="InterPro" id="IPR004535">
    <property type="entry name" value="Transl_elong_SelB"/>
</dbReference>
<comment type="function">
    <text evidence="7">Translation factor necessary for the incorporation of selenocysteine into proteins. It probably replaces EF-Tu for the insertion of selenocysteine directed by the UGA codon. SelB binds GTP and GDP.</text>
</comment>
<reference evidence="10" key="1">
    <citation type="submission" date="2020-07" db="EMBL/GenBank/DDBJ databases">
        <title>Huge and variable diversity of episymbiotic CPR bacteria and DPANN archaea in groundwater ecosystems.</title>
        <authorList>
            <person name="He C.Y."/>
            <person name="Keren R."/>
            <person name="Whittaker M."/>
            <person name="Farag I.F."/>
            <person name="Doudna J."/>
            <person name="Cate J.H.D."/>
            <person name="Banfield J.F."/>
        </authorList>
    </citation>
    <scope>NUCLEOTIDE SEQUENCE</scope>
    <source>
        <strain evidence="10">NC_groundwater_1664_Pr3_B-0.1um_52_9</strain>
    </source>
</reference>
<dbReference type="CDD" id="cd15491">
    <property type="entry name" value="selB_III"/>
    <property type="match status" value="1"/>
</dbReference>
<dbReference type="Gene3D" id="2.40.30.10">
    <property type="entry name" value="Translation factors"/>
    <property type="match status" value="2"/>
</dbReference>
<dbReference type="SUPFAM" id="SSF50465">
    <property type="entry name" value="EF-Tu/eEF-1alpha/eIF2-gamma C-terminal domain"/>
    <property type="match status" value="1"/>
</dbReference>
<dbReference type="Pfam" id="PF09106">
    <property type="entry name" value="WHD_2nd_SelB"/>
    <property type="match status" value="1"/>
</dbReference>
<dbReference type="NCBIfam" id="TIGR00231">
    <property type="entry name" value="small_GTP"/>
    <property type="match status" value="1"/>
</dbReference>
<dbReference type="InterPro" id="IPR036388">
    <property type="entry name" value="WH-like_DNA-bd_sf"/>
</dbReference>
<dbReference type="InterPro" id="IPR057335">
    <property type="entry name" value="Beta-barrel_SelB"/>
</dbReference>
<keyword evidence="4" id="KW-0547">Nucleotide-binding</keyword>
<dbReference type="AlphaFoldDB" id="A0A9D6UZF1"/>
<dbReference type="InterPro" id="IPR000795">
    <property type="entry name" value="T_Tr_GTP-bd_dom"/>
</dbReference>
<dbReference type="Pfam" id="PF00009">
    <property type="entry name" value="GTP_EFTU"/>
    <property type="match status" value="1"/>
</dbReference>
<dbReference type="Pfam" id="PF25461">
    <property type="entry name" value="Beta-barrel_SelB"/>
    <property type="match status" value="1"/>
</dbReference>
<keyword evidence="3" id="KW-0963">Cytoplasm</keyword>
<protein>
    <recommendedName>
        <fullName evidence="2">Selenocysteine-specific elongation factor</fullName>
    </recommendedName>
    <alternativeName>
        <fullName evidence="8">SelB translation factor</fullName>
    </alternativeName>
</protein>
<accession>A0A9D6UZF1</accession>
<dbReference type="PANTHER" id="PTHR43721:SF22">
    <property type="entry name" value="ELONGATION FACTOR TU, MITOCHONDRIAL"/>
    <property type="match status" value="1"/>
</dbReference>
<dbReference type="EMBL" id="JACRDE010000196">
    <property type="protein sequence ID" value="MBI5249245.1"/>
    <property type="molecule type" value="Genomic_DNA"/>
</dbReference>
<dbReference type="InterPro" id="IPR009000">
    <property type="entry name" value="Transl_B-barrel_sf"/>
</dbReference>
<evidence type="ECO:0000256" key="4">
    <source>
        <dbReference type="ARBA" id="ARBA00022741"/>
    </source>
</evidence>
<gene>
    <name evidence="10" type="primary">selB</name>
    <name evidence="10" type="ORF">HY912_07105</name>
</gene>
<dbReference type="PANTHER" id="PTHR43721">
    <property type="entry name" value="ELONGATION FACTOR TU-RELATED"/>
    <property type="match status" value="1"/>
</dbReference>
<dbReference type="GO" id="GO:0005525">
    <property type="term" value="F:GTP binding"/>
    <property type="evidence" value="ECO:0007669"/>
    <property type="project" value="UniProtKB-KW"/>
</dbReference>
<feature type="domain" description="Tr-type G" evidence="9">
    <location>
        <begin position="1"/>
        <end position="176"/>
    </location>
</feature>
<dbReference type="CDD" id="cd03696">
    <property type="entry name" value="SelB_II"/>
    <property type="match status" value="1"/>
</dbReference>
<dbReference type="SUPFAM" id="SSF50447">
    <property type="entry name" value="Translation proteins"/>
    <property type="match status" value="1"/>
</dbReference>
<evidence type="ECO:0000256" key="7">
    <source>
        <dbReference type="ARBA" id="ARBA00025526"/>
    </source>
</evidence>
<dbReference type="SUPFAM" id="SSF52540">
    <property type="entry name" value="P-loop containing nucleoside triphosphate hydrolases"/>
    <property type="match status" value="1"/>
</dbReference>
<dbReference type="Gene3D" id="1.10.10.10">
    <property type="entry name" value="Winged helix-like DNA-binding domain superfamily/Winged helix DNA-binding domain"/>
    <property type="match status" value="1"/>
</dbReference>
<dbReference type="Pfam" id="PF09107">
    <property type="entry name" value="WHD_3rd_SelB"/>
    <property type="match status" value="1"/>
</dbReference>
<dbReference type="PROSITE" id="PS51722">
    <property type="entry name" value="G_TR_2"/>
    <property type="match status" value="1"/>
</dbReference>
<dbReference type="InterPro" id="IPR015191">
    <property type="entry name" value="SelB_WHD4"/>
</dbReference>
<evidence type="ECO:0000256" key="8">
    <source>
        <dbReference type="ARBA" id="ARBA00031615"/>
    </source>
</evidence>
<keyword evidence="5" id="KW-0648">Protein biosynthesis</keyword>
<dbReference type="GO" id="GO:0003723">
    <property type="term" value="F:RNA binding"/>
    <property type="evidence" value="ECO:0007669"/>
    <property type="project" value="InterPro"/>
</dbReference>
<dbReference type="Pfam" id="PF03144">
    <property type="entry name" value="GTP_EFTU_D2"/>
    <property type="match status" value="1"/>
</dbReference>
<evidence type="ECO:0000259" key="9">
    <source>
        <dbReference type="PROSITE" id="PS51722"/>
    </source>
</evidence>